<dbReference type="EMBL" id="CP007142">
    <property type="protein sequence ID" value="AJQ94525.1"/>
    <property type="molecule type" value="Genomic_DNA"/>
</dbReference>
<organism evidence="1 2">
    <name type="scientific">Gynuella sunshinyii YC6258</name>
    <dbReference type="NCBI Taxonomy" id="1445510"/>
    <lineage>
        <taxon>Bacteria</taxon>
        <taxon>Pseudomonadati</taxon>
        <taxon>Pseudomonadota</taxon>
        <taxon>Gammaproteobacteria</taxon>
        <taxon>Oceanospirillales</taxon>
        <taxon>Saccharospirillaceae</taxon>
        <taxon>Gynuella</taxon>
    </lineage>
</organism>
<accession>A0A0C5V4W6</accession>
<sequence length="45" mass="5406">MTAILSWNHLAQKIEKKRFCLQDDLINRITNIEKMVHKLEVELKN</sequence>
<proteinExistence type="predicted"/>
<dbReference type="KEGG" id="gsn:YC6258_02487"/>
<dbReference type="Proteomes" id="UP000032266">
    <property type="component" value="Chromosome"/>
</dbReference>
<protein>
    <submittedName>
        <fullName evidence="1">Uncharacterized protein</fullName>
    </submittedName>
</protein>
<evidence type="ECO:0000313" key="2">
    <source>
        <dbReference type="Proteomes" id="UP000032266"/>
    </source>
</evidence>
<dbReference type="HOGENOM" id="CLU_3200412_0_0_6"/>
<reference evidence="1 2" key="1">
    <citation type="submission" date="2014-01" db="EMBL/GenBank/DDBJ databases">
        <title>Full genme sequencing of cellulolytic bacterium Gynuella sunshinyii YC6258T gen. nov., sp. nov.</title>
        <authorList>
            <person name="Khan H."/>
            <person name="Chung E.J."/>
            <person name="Chung Y.R."/>
        </authorList>
    </citation>
    <scope>NUCLEOTIDE SEQUENCE [LARGE SCALE GENOMIC DNA]</scope>
    <source>
        <strain evidence="1 2">YC6258</strain>
    </source>
</reference>
<keyword evidence="2" id="KW-1185">Reference proteome</keyword>
<evidence type="ECO:0000313" key="1">
    <source>
        <dbReference type="EMBL" id="AJQ94525.1"/>
    </source>
</evidence>
<gene>
    <name evidence="1" type="ORF">YC6258_02487</name>
</gene>
<dbReference type="AlphaFoldDB" id="A0A0C5V4W6"/>
<name>A0A0C5V4W6_9GAMM</name>